<accession>A0A8J4BPI5</accession>
<keyword evidence="3" id="KW-1185">Reference proteome</keyword>
<dbReference type="Proteomes" id="UP000747399">
    <property type="component" value="Unassembled WGS sequence"/>
</dbReference>
<organism evidence="2 3">
    <name type="scientific">Volvox africanus</name>
    <dbReference type="NCBI Taxonomy" id="51714"/>
    <lineage>
        <taxon>Eukaryota</taxon>
        <taxon>Viridiplantae</taxon>
        <taxon>Chlorophyta</taxon>
        <taxon>core chlorophytes</taxon>
        <taxon>Chlorophyceae</taxon>
        <taxon>CS clade</taxon>
        <taxon>Chlamydomonadales</taxon>
        <taxon>Volvocaceae</taxon>
        <taxon>Volvox</taxon>
    </lineage>
</organism>
<name>A0A8J4BPI5_9CHLO</name>
<evidence type="ECO:0000313" key="3">
    <source>
        <dbReference type="Proteomes" id="UP000747399"/>
    </source>
</evidence>
<dbReference type="AlphaFoldDB" id="A0A8J4BPI5"/>
<comment type="caution">
    <text evidence="2">The sequence shown here is derived from an EMBL/GenBank/DDBJ whole genome shotgun (WGS) entry which is preliminary data.</text>
</comment>
<feature type="compositionally biased region" description="Pro residues" evidence="1">
    <location>
        <begin position="50"/>
        <end position="71"/>
    </location>
</feature>
<evidence type="ECO:0000313" key="2">
    <source>
        <dbReference type="EMBL" id="GIL64682.1"/>
    </source>
</evidence>
<evidence type="ECO:0000256" key="1">
    <source>
        <dbReference type="SAM" id="MobiDB-lite"/>
    </source>
</evidence>
<gene>
    <name evidence="2" type="ORF">Vafri_18561</name>
</gene>
<proteinExistence type="predicted"/>
<reference evidence="2" key="1">
    <citation type="journal article" date="2021" name="Proc. Natl. Acad. Sci. U.S.A.">
        <title>Three genomes in the algal genus Volvox reveal the fate of a haploid sex-determining region after a transition to homothallism.</title>
        <authorList>
            <person name="Yamamoto K."/>
            <person name="Hamaji T."/>
            <person name="Kawai-Toyooka H."/>
            <person name="Matsuzaki R."/>
            <person name="Takahashi F."/>
            <person name="Nishimura Y."/>
            <person name="Kawachi M."/>
            <person name="Noguchi H."/>
            <person name="Minakuchi Y."/>
            <person name="Umen J.G."/>
            <person name="Toyoda A."/>
            <person name="Nozaki H."/>
        </authorList>
    </citation>
    <scope>NUCLEOTIDE SEQUENCE</scope>
    <source>
        <strain evidence="2">NIES-3780</strain>
    </source>
</reference>
<protein>
    <submittedName>
        <fullName evidence="2">Uncharacterized protein</fullName>
    </submittedName>
</protein>
<sequence>MMGSGKVFSSKESPATKEMGDPAAGQIPCALSSQAGASSRAVAAAAEVAKPPPTTAPSPVNPTLNPHPPSPAARFSTARRSMQTWLPPPCEAAAAPSNATSRPLAI</sequence>
<feature type="compositionally biased region" description="Low complexity" evidence="1">
    <location>
        <begin position="32"/>
        <end position="49"/>
    </location>
</feature>
<dbReference type="EMBL" id="BNCO01000068">
    <property type="protein sequence ID" value="GIL64682.1"/>
    <property type="molecule type" value="Genomic_DNA"/>
</dbReference>
<feature type="region of interest" description="Disordered" evidence="1">
    <location>
        <begin position="1"/>
        <end position="78"/>
    </location>
</feature>